<dbReference type="Pfam" id="PF03087">
    <property type="entry name" value="BPS1"/>
    <property type="match status" value="1"/>
</dbReference>
<keyword evidence="1" id="KW-0175">Coiled coil</keyword>
<dbReference type="GO" id="GO:0048367">
    <property type="term" value="P:shoot system development"/>
    <property type="evidence" value="ECO:0007669"/>
    <property type="project" value="InterPro"/>
</dbReference>
<organism evidence="2 3">
    <name type="scientific">Iris pallida</name>
    <name type="common">Sweet iris</name>
    <dbReference type="NCBI Taxonomy" id="29817"/>
    <lineage>
        <taxon>Eukaryota</taxon>
        <taxon>Viridiplantae</taxon>
        <taxon>Streptophyta</taxon>
        <taxon>Embryophyta</taxon>
        <taxon>Tracheophyta</taxon>
        <taxon>Spermatophyta</taxon>
        <taxon>Magnoliopsida</taxon>
        <taxon>Liliopsida</taxon>
        <taxon>Asparagales</taxon>
        <taxon>Iridaceae</taxon>
        <taxon>Iridoideae</taxon>
        <taxon>Irideae</taxon>
        <taxon>Iris</taxon>
    </lineage>
</organism>
<evidence type="ECO:0000256" key="1">
    <source>
        <dbReference type="SAM" id="Coils"/>
    </source>
</evidence>
<dbReference type="Proteomes" id="UP001140949">
    <property type="component" value="Unassembled WGS sequence"/>
</dbReference>
<sequence length="294" mass="32605">MVIKNYRRSFSFPIPSSKSTTNNTAAPRINGKGSASLPCRFNPFVCQLDDEIRSLKTWRSSHSPSDPSWICEGLARLDRLHSFLLEDLLQHPQAREVLARRSARTDNLHEDFLRLADAFGSFRSAIVVLKQEQSATQAAIRRNHASRIASCLRAQKKAEKELTKIATAVSKSTANAGKSPPLSDTAELEGIVREVVAITSEVSAAAFRGIAALSSSASSSPMRAHCAVVPMLRKLSSFNKREEEEMEEENWTNASERLEALEKCLAEVEAVNEKLLRRIINTRVFLLNVLTTSL</sequence>
<evidence type="ECO:0000313" key="3">
    <source>
        <dbReference type="Proteomes" id="UP001140949"/>
    </source>
</evidence>
<feature type="coiled-coil region" evidence="1">
    <location>
        <begin position="241"/>
        <end position="278"/>
    </location>
</feature>
<keyword evidence="3" id="KW-1185">Reference proteome</keyword>
<dbReference type="PANTHER" id="PTHR33070:SF49">
    <property type="entry name" value="OS06G0725500 PROTEIN"/>
    <property type="match status" value="1"/>
</dbReference>
<dbReference type="GO" id="GO:0048364">
    <property type="term" value="P:root development"/>
    <property type="evidence" value="ECO:0007669"/>
    <property type="project" value="InterPro"/>
</dbReference>
<comment type="caution">
    <text evidence="2">The sequence shown here is derived from an EMBL/GenBank/DDBJ whole genome shotgun (WGS) entry which is preliminary data.</text>
</comment>
<dbReference type="EMBL" id="JANAVB010020398">
    <property type="protein sequence ID" value="KAJ6827248.1"/>
    <property type="molecule type" value="Genomic_DNA"/>
</dbReference>
<protein>
    <submittedName>
        <fullName evidence="2">Uncharacterized protein</fullName>
    </submittedName>
</protein>
<accession>A0AAX6GG22</accession>
<dbReference type="InterPro" id="IPR004320">
    <property type="entry name" value="BPS1_pln"/>
</dbReference>
<name>A0AAX6GG22_IRIPA</name>
<proteinExistence type="predicted"/>
<reference evidence="2" key="2">
    <citation type="submission" date="2023-04" db="EMBL/GenBank/DDBJ databases">
        <authorList>
            <person name="Bruccoleri R.E."/>
            <person name="Oakeley E.J."/>
            <person name="Faust A.-M."/>
            <person name="Dessus-Babus S."/>
            <person name="Altorfer M."/>
            <person name="Burckhardt D."/>
            <person name="Oertli M."/>
            <person name="Naumann U."/>
            <person name="Petersen F."/>
            <person name="Wong J."/>
        </authorList>
    </citation>
    <scope>NUCLEOTIDE SEQUENCE</scope>
    <source>
        <strain evidence="2">GSM-AAB239-AS_SAM_17_03QT</strain>
        <tissue evidence="2">Leaf</tissue>
    </source>
</reference>
<dbReference type="PANTHER" id="PTHR33070">
    <property type="entry name" value="OS06G0725500 PROTEIN"/>
    <property type="match status" value="1"/>
</dbReference>
<gene>
    <name evidence="2" type="ORF">M6B38_369035</name>
</gene>
<reference evidence="2" key="1">
    <citation type="journal article" date="2023" name="GigaByte">
        <title>Genome assembly of the bearded iris, Iris pallida Lam.</title>
        <authorList>
            <person name="Bruccoleri R.E."/>
            <person name="Oakeley E.J."/>
            <person name="Faust A.M.E."/>
            <person name="Altorfer M."/>
            <person name="Dessus-Babus S."/>
            <person name="Burckhardt D."/>
            <person name="Oertli M."/>
            <person name="Naumann U."/>
            <person name="Petersen F."/>
            <person name="Wong J."/>
        </authorList>
    </citation>
    <scope>NUCLEOTIDE SEQUENCE</scope>
    <source>
        <strain evidence="2">GSM-AAB239-AS_SAM_17_03QT</strain>
    </source>
</reference>
<evidence type="ECO:0000313" key="2">
    <source>
        <dbReference type="EMBL" id="KAJ6827248.1"/>
    </source>
</evidence>
<dbReference type="AlphaFoldDB" id="A0AAX6GG22"/>